<dbReference type="PANTHER" id="PTHR46268">
    <property type="entry name" value="STRESS RESPONSE PROTEIN NHAX"/>
    <property type="match status" value="1"/>
</dbReference>
<organism evidence="3">
    <name type="scientific">Deinococcus sonorensis KR-87</name>
    <dbReference type="NCBI Taxonomy" id="694439"/>
    <lineage>
        <taxon>Bacteria</taxon>
        <taxon>Thermotogati</taxon>
        <taxon>Deinococcota</taxon>
        <taxon>Deinococci</taxon>
        <taxon>Deinococcales</taxon>
        <taxon>Deinococcaceae</taxon>
        <taxon>Deinococcus</taxon>
    </lineage>
</organism>
<gene>
    <name evidence="3" type="ORF">ABOD76_00345</name>
</gene>
<dbReference type="Pfam" id="PF00582">
    <property type="entry name" value="Usp"/>
    <property type="match status" value="1"/>
</dbReference>
<dbReference type="EMBL" id="CP158296">
    <property type="protein sequence ID" value="XBV83457.1"/>
    <property type="molecule type" value="Genomic_DNA"/>
</dbReference>
<proteinExistence type="inferred from homology"/>
<comment type="similarity">
    <text evidence="1">Belongs to the universal stress protein A family.</text>
</comment>
<evidence type="ECO:0000259" key="2">
    <source>
        <dbReference type="Pfam" id="PF00582"/>
    </source>
</evidence>
<dbReference type="InterPro" id="IPR006015">
    <property type="entry name" value="Universal_stress_UspA"/>
</dbReference>
<dbReference type="CDD" id="cd00293">
    <property type="entry name" value="USP-like"/>
    <property type="match status" value="1"/>
</dbReference>
<sequence length="161" mass="16457">MTATPASPSTPALYHRVLVASGGAPHSVQAVQRAVQLARHFGAELHLVVVVPAASSPLVNMAAGLPGSEMLEADALASASATRQLHLQQTAAQARAQGLTVHEHLIQAMKPADAILSVAREVQADLIVLGRRHTSAFSAAMAGSTGDAVSHAATADVLIAR</sequence>
<dbReference type="KEGG" id="dsc:ABOD76_00345"/>
<evidence type="ECO:0000313" key="3">
    <source>
        <dbReference type="EMBL" id="XBV83457.1"/>
    </source>
</evidence>
<geneLocation type="plasmid" evidence="3">
    <name>pDson04</name>
</geneLocation>
<dbReference type="InterPro" id="IPR006016">
    <property type="entry name" value="UspA"/>
</dbReference>
<dbReference type="PANTHER" id="PTHR46268:SF6">
    <property type="entry name" value="UNIVERSAL STRESS PROTEIN UP12"/>
    <property type="match status" value="1"/>
</dbReference>
<feature type="domain" description="UspA" evidence="2">
    <location>
        <begin position="14"/>
        <end position="161"/>
    </location>
</feature>
<reference evidence="3" key="1">
    <citation type="submission" date="2024-06" db="EMBL/GenBank/DDBJ databases">
        <title>Draft Genome Sequence of Deinococcus sonorensis Type Strain KR-87, a Biofilm Producing Representative of the Genus Deinococcus.</title>
        <authorList>
            <person name="Boren L.S."/>
            <person name="Grosso R.A."/>
            <person name="Hugenberg-Cox A.N."/>
            <person name="Hill J.T.E."/>
            <person name="Albert C.M."/>
            <person name="Tuohy J.M."/>
        </authorList>
    </citation>
    <scope>NUCLEOTIDE SEQUENCE</scope>
    <source>
        <strain evidence="3">KR-87</strain>
        <plasmid evidence="3">pDson04</plasmid>
    </source>
</reference>
<dbReference type="InterPro" id="IPR014729">
    <property type="entry name" value="Rossmann-like_a/b/a_fold"/>
</dbReference>
<name>A0AAU7U531_9DEIO</name>
<dbReference type="RefSeq" id="WP_350240951.1">
    <property type="nucleotide sequence ID" value="NZ_CP158296.1"/>
</dbReference>
<dbReference type="PRINTS" id="PR01438">
    <property type="entry name" value="UNVRSLSTRESS"/>
</dbReference>
<protein>
    <submittedName>
        <fullName evidence="3">Universal stress protein</fullName>
    </submittedName>
</protein>
<dbReference type="Gene3D" id="3.40.50.620">
    <property type="entry name" value="HUPs"/>
    <property type="match status" value="1"/>
</dbReference>
<accession>A0AAU7U531</accession>
<keyword evidence="3" id="KW-0614">Plasmid</keyword>
<dbReference type="AlphaFoldDB" id="A0AAU7U531"/>
<dbReference type="SUPFAM" id="SSF52402">
    <property type="entry name" value="Adenine nucleotide alpha hydrolases-like"/>
    <property type="match status" value="1"/>
</dbReference>
<evidence type="ECO:0000256" key="1">
    <source>
        <dbReference type="ARBA" id="ARBA00008791"/>
    </source>
</evidence>